<dbReference type="InterPro" id="IPR036138">
    <property type="entry name" value="PBP_dimer_sf"/>
</dbReference>
<dbReference type="SUPFAM" id="SSF56601">
    <property type="entry name" value="beta-lactamase/transpeptidase-like"/>
    <property type="match status" value="1"/>
</dbReference>
<evidence type="ECO:0000313" key="5">
    <source>
        <dbReference type="EMBL" id="PJA20307.1"/>
    </source>
</evidence>
<dbReference type="InterPro" id="IPR012338">
    <property type="entry name" value="Beta-lactam/transpept-like"/>
</dbReference>
<evidence type="ECO:0000256" key="2">
    <source>
        <dbReference type="ARBA" id="ARBA00023136"/>
    </source>
</evidence>
<dbReference type="InterPro" id="IPR005311">
    <property type="entry name" value="PBP_dimer"/>
</dbReference>
<evidence type="ECO:0000313" key="6">
    <source>
        <dbReference type="Proteomes" id="UP000230137"/>
    </source>
</evidence>
<dbReference type="Gene3D" id="3.30.450.330">
    <property type="match status" value="1"/>
</dbReference>
<feature type="domain" description="Penicillin-binding protein transpeptidase" evidence="3">
    <location>
        <begin position="249"/>
        <end position="563"/>
    </location>
</feature>
<evidence type="ECO:0008006" key="7">
    <source>
        <dbReference type="Google" id="ProtNLM"/>
    </source>
</evidence>
<dbReference type="SUPFAM" id="SSF56519">
    <property type="entry name" value="Penicillin binding protein dimerisation domain"/>
    <property type="match status" value="1"/>
</dbReference>
<dbReference type="InterPro" id="IPR050515">
    <property type="entry name" value="Beta-lactam/transpept"/>
</dbReference>
<accession>A0A2M7W3W7</accession>
<dbReference type="Gene3D" id="3.90.1310.10">
    <property type="entry name" value="Penicillin-binding protein 2a (Domain 2)"/>
    <property type="match status" value="1"/>
</dbReference>
<gene>
    <name evidence="5" type="ORF">COX60_02165</name>
</gene>
<dbReference type="GO" id="GO:0071555">
    <property type="term" value="P:cell wall organization"/>
    <property type="evidence" value="ECO:0007669"/>
    <property type="project" value="TreeGrafter"/>
</dbReference>
<sequence length="575" mass="64700">MSLARKEIWQVRLKSLVSILLVLFAGLVLRIFQKSVIEHSKYSEIAQKQYRDERTIEAERGNIYFYDKTDLTPATLNVQKYQILVVPKNTPDKNEIAKQLATILSLDEKDIFEKINNDKLYVPPIAKKVDKKLADQIEALKLKDVQIFPDYVREYPEKELASHILGFVNHEFSGNYGVEQYYEKILKGEPGLLVAEKDNKGRIIDFLNEDIKAKNGGSIVLTVEKNVQYKMEQILKEGMDFSDAENGQIIVVEPKSGKILAMASSPNFDPNRFNEVAEENKDREFSIFVNPAVSFAYEPGSIFKPIIVSLGLDNEKFEPDTKGGPFSNMTVVQGYEIHTALNKGYGDETVTQILENSDNVGMVWVGNQIGNDLMREGLEKFGFNEKTGIDLPGETTGTILSLKNWRDIHRANISFGQGVLVTPLQIAQAYATIANDGEMPRLHIVDKIIRKDGSEEPIENTTVRRVIKIETANEVKQMMQSVVDVGQSSKTKIEGYNIGGKTGTAQIAKKDGTGYEENSFNHSFAGIGPITNPKFVVVIRLEKPTVTRFADATVLPMFKKAMQFLLSYYQIPKDY</sequence>
<keyword evidence="2" id="KW-0472">Membrane</keyword>
<protein>
    <recommendedName>
        <fullName evidence="7">Penicillin-binding protein 2</fullName>
    </recommendedName>
</protein>
<evidence type="ECO:0000256" key="1">
    <source>
        <dbReference type="ARBA" id="ARBA00004370"/>
    </source>
</evidence>
<evidence type="ECO:0000259" key="3">
    <source>
        <dbReference type="Pfam" id="PF00905"/>
    </source>
</evidence>
<dbReference type="Pfam" id="PF00905">
    <property type="entry name" value="Transpeptidase"/>
    <property type="match status" value="1"/>
</dbReference>
<proteinExistence type="predicted"/>
<dbReference type="GO" id="GO:0005886">
    <property type="term" value="C:plasma membrane"/>
    <property type="evidence" value="ECO:0007669"/>
    <property type="project" value="TreeGrafter"/>
</dbReference>
<dbReference type="EMBL" id="PFQF01000031">
    <property type="protein sequence ID" value="PJA20307.1"/>
    <property type="molecule type" value="Genomic_DNA"/>
</dbReference>
<name>A0A2M7W3W7_9BACT</name>
<dbReference type="PANTHER" id="PTHR30627">
    <property type="entry name" value="PEPTIDOGLYCAN D,D-TRANSPEPTIDASE"/>
    <property type="match status" value="1"/>
</dbReference>
<dbReference type="Pfam" id="PF03717">
    <property type="entry name" value="PBP_dimer"/>
    <property type="match status" value="1"/>
</dbReference>
<dbReference type="Proteomes" id="UP000230137">
    <property type="component" value="Unassembled WGS sequence"/>
</dbReference>
<dbReference type="AlphaFoldDB" id="A0A2M7W3W7"/>
<dbReference type="GO" id="GO:0008658">
    <property type="term" value="F:penicillin binding"/>
    <property type="evidence" value="ECO:0007669"/>
    <property type="project" value="InterPro"/>
</dbReference>
<feature type="domain" description="Penicillin-binding protein dimerisation" evidence="4">
    <location>
        <begin position="56"/>
        <end position="205"/>
    </location>
</feature>
<organism evidence="5 6">
    <name type="scientific">Candidatus Berkelbacteria bacterium CG_4_10_14_0_2_um_filter_35_9_33_12</name>
    <dbReference type="NCBI Taxonomy" id="1974499"/>
    <lineage>
        <taxon>Bacteria</taxon>
        <taxon>Candidatus Berkelbacteria</taxon>
    </lineage>
</organism>
<comment type="caution">
    <text evidence="5">The sequence shown here is derived from an EMBL/GenBank/DDBJ whole genome shotgun (WGS) entry which is preliminary data.</text>
</comment>
<reference evidence="6" key="1">
    <citation type="submission" date="2017-09" db="EMBL/GenBank/DDBJ databases">
        <title>Depth-based differentiation of microbial function through sediment-hosted aquifers and enrichment of novel symbionts in the deep terrestrial subsurface.</title>
        <authorList>
            <person name="Probst A.J."/>
            <person name="Ladd B."/>
            <person name="Jarett J.K."/>
            <person name="Geller-Mcgrath D.E."/>
            <person name="Sieber C.M.K."/>
            <person name="Emerson J.B."/>
            <person name="Anantharaman K."/>
            <person name="Thomas B.C."/>
            <person name="Malmstrom R."/>
            <person name="Stieglmeier M."/>
            <person name="Klingl A."/>
            <person name="Woyke T."/>
            <person name="Ryan C.M."/>
            <person name="Banfield J.F."/>
        </authorList>
    </citation>
    <scope>NUCLEOTIDE SEQUENCE [LARGE SCALE GENOMIC DNA]</scope>
</reference>
<evidence type="ECO:0000259" key="4">
    <source>
        <dbReference type="Pfam" id="PF03717"/>
    </source>
</evidence>
<dbReference type="PANTHER" id="PTHR30627:SF1">
    <property type="entry name" value="PEPTIDOGLYCAN D,D-TRANSPEPTIDASE FTSI"/>
    <property type="match status" value="1"/>
</dbReference>
<dbReference type="InterPro" id="IPR001460">
    <property type="entry name" value="PCN-bd_Tpept"/>
</dbReference>
<comment type="subcellular location">
    <subcellularLocation>
        <location evidence="1">Membrane</location>
    </subcellularLocation>
</comment>
<dbReference type="Gene3D" id="3.40.710.10">
    <property type="entry name" value="DD-peptidase/beta-lactamase superfamily"/>
    <property type="match status" value="1"/>
</dbReference>